<dbReference type="InterPro" id="IPR010131">
    <property type="entry name" value="MdtP/NodT-like"/>
</dbReference>
<reference evidence="3" key="1">
    <citation type="submission" date="2013-07" db="EMBL/GenBank/DDBJ databases">
        <authorList>
            <person name="McIlroy S."/>
        </authorList>
    </citation>
    <scope>NUCLEOTIDE SEQUENCE [LARGE SCALE GENOMIC DNA]</scope>
    <source>
        <strain evidence="3">Run_A_D11</strain>
    </source>
</reference>
<dbReference type="GO" id="GO:0009279">
    <property type="term" value="C:cell outer membrane"/>
    <property type="evidence" value="ECO:0007669"/>
    <property type="project" value="UniProtKB-SubCell"/>
</dbReference>
<evidence type="ECO:0000256" key="2">
    <source>
        <dbReference type="RuleBase" id="RU362097"/>
    </source>
</evidence>
<evidence type="ECO:0000313" key="4">
    <source>
        <dbReference type="Proteomes" id="UP000035760"/>
    </source>
</evidence>
<dbReference type="Gene3D" id="2.20.200.10">
    <property type="entry name" value="Outer membrane efflux proteins (OEP)"/>
    <property type="match status" value="1"/>
</dbReference>
<dbReference type="AlphaFoldDB" id="W6M405"/>
<dbReference type="STRING" id="1400863.BN873_330003"/>
<proteinExistence type="inferred from homology"/>
<dbReference type="EMBL" id="CBTJ020000040">
    <property type="protein sequence ID" value="CDI02526.1"/>
    <property type="molecule type" value="Genomic_DNA"/>
</dbReference>
<keyword evidence="2 3" id="KW-0449">Lipoprotein</keyword>
<keyword evidence="2" id="KW-0812">Transmembrane</keyword>
<organism evidence="3 4">
    <name type="scientific">Candidatus Competibacter denitrificans Run_A_D11</name>
    <dbReference type="NCBI Taxonomy" id="1400863"/>
    <lineage>
        <taxon>Bacteria</taxon>
        <taxon>Pseudomonadati</taxon>
        <taxon>Pseudomonadota</taxon>
        <taxon>Gammaproteobacteria</taxon>
        <taxon>Candidatus Competibacteraceae</taxon>
        <taxon>Candidatus Competibacter</taxon>
    </lineage>
</organism>
<dbReference type="InterPro" id="IPR003423">
    <property type="entry name" value="OMP_efflux"/>
</dbReference>
<sequence>MKTAVGWRSATKPAALWQRDTVLLVAIAGLLGGCAAVGPNYSAPVPTAPATWQSAAAARVGLVRATPEELAHWWRQLDDPVLTELVEQALQTSLDLRTAQAKLREARARRALVVTNRFPTVTASGTANVSKGSAETGAGKTRELYSAGFDASWEPDVFGGLRRNEEAAQADLEATAENLYAVQVSLTAEVAVNYVELRAYQERLAIAQANVASQAETLQLAQWRAQAGLVSTLDVEQARANLAQTRAQIPTLETGFAQAQHRLEILLGQTPGALAGRLTEARNIPQVPARVTVSIPADTLRQRPDVRAAERKLAAETARIGVAQAAQYPSFKLSGSLSLDALSLGALAGADALARGIVGSIAAPIFDAGRIRQQIEIQTAVQEQAFIAYQSTVLNAFSDVENALTALANTRQRQRHLVDAVQAARLAATLARQRYSAGIIDFQTVLDTERSVLNLEDNLQSSQAEHASALIQLYKALGGGWSASAATVATSAQGH</sequence>
<keyword evidence="2" id="KW-0472">Membrane</keyword>
<dbReference type="PROSITE" id="PS51257">
    <property type="entry name" value="PROKAR_LIPOPROTEIN"/>
    <property type="match status" value="1"/>
</dbReference>
<accession>W6M405</accession>
<dbReference type="SUPFAM" id="SSF56954">
    <property type="entry name" value="Outer membrane efflux proteins (OEP)"/>
    <property type="match status" value="1"/>
</dbReference>
<evidence type="ECO:0000313" key="3">
    <source>
        <dbReference type="EMBL" id="CDI02526.1"/>
    </source>
</evidence>
<keyword evidence="2" id="KW-0564">Palmitate</keyword>
<dbReference type="GO" id="GO:0015562">
    <property type="term" value="F:efflux transmembrane transporter activity"/>
    <property type="evidence" value="ECO:0007669"/>
    <property type="project" value="InterPro"/>
</dbReference>
<reference evidence="3" key="2">
    <citation type="submission" date="2014-03" db="EMBL/GenBank/DDBJ databases">
        <title>Candidatus Competibacter-lineage genomes retrieved from metagenomes reveal functional metabolic diversity.</title>
        <authorList>
            <person name="McIlroy S.J."/>
            <person name="Albertsen M."/>
            <person name="Andresen E.K."/>
            <person name="Saunders A.M."/>
            <person name="Kristiansen R."/>
            <person name="Stokholm-Bjerregaard M."/>
            <person name="Nielsen K.L."/>
            <person name="Nielsen P.H."/>
        </authorList>
    </citation>
    <scope>NUCLEOTIDE SEQUENCE</scope>
    <source>
        <strain evidence="3">Run_A_D11</strain>
    </source>
</reference>
<name>W6M405_9GAMM</name>
<keyword evidence="4" id="KW-1185">Reference proteome</keyword>
<comment type="similarity">
    <text evidence="1 2">Belongs to the outer membrane factor (OMF) (TC 1.B.17) family.</text>
</comment>
<evidence type="ECO:0000256" key="1">
    <source>
        <dbReference type="ARBA" id="ARBA00007613"/>
    </source>
</evidence>
<gene>
    <name evidence="3" type="ORF">BN873_330003</name>
</gene>
<dbReference type="Gene3D" id="1.20.1600.10">
    <property type="entry name" value="Outer membrane efflux proteins (OEP)"/>
    <property type="match status" value="1"/>
</dbReference>
<keyword evidence="2" id="KW-1134">Transmembrane beta strand</keyword>
<protein>
    <submittedName>
        <fullName evidence="3">RND efflux system, outer membrane lipoprotein,NodT family</fullName>
    </submittedName>
</protein>
<dbReference type="Proteomes" id="UP000035760">
    <property type="component" value="Unassembled WGS sequence"/>
</dbReference>
<dbReference type="RefSeq" id="WP_048672824.1">
    <property type="nucleotide sequence ID" value="NZ_CBTJ020000040.1"/>
</dbReference>
<dbReference type="NCBIfam" id="TIGR01845">
    <property type="entry name" value="outer_NodT"/>
    <property type="match status" value="1"/>
</dbReference>
<dbReference type="PANTHER" id="PTHR30203:SF25">
    <property type="entry name" value="OUTER MEMBRANE PROTEIN-RELATED"/>
    <property type="match status" value="1"/>
</dbReference>
<comment type="subcellular location">
    <subcellularLocation>
        <location evidence="2">Cell outer membrane</location>
        <topology evidence="2">Lipid-anchor</topology>
    </subcellularLocation>
</comment>
<dbReference type="PANTHER" id="PTHR30203">
    <property type="entry name" value="OUTER MEMBRANE CATION EFFLUX PROTEIN"/>
    <property type="match status" value="1"/>
</dbReference>
<dbReference type="Pfam" id="PF02321">
    <property type="entry name" value="OEP"/>
    <property type="match status" value="2"/>
</dbReference>
<comment type="caution">
    <text evidence="3">The sequence shown here is derived from an EMBL/GenBank/DDBJ whole genome shotgun (WGS) entry which is preliminary data.</text>
</comment>